<reference evidence="3 4" key="1">
    <citation type="journal article" date="2011" name="BMC Genomics">
        <title>Genome sequencing reveals diversification of virulence factor content and possible host adaptation in distinct subpopulations of Salmonella enterica.</title>
        <authorList>
            <person name="den Bakker H.C."/>
            <person name="Moreno Switt A.I."/>
            <person name="Govoni G."/>
            <person name="Cummings C.A."/>
            <person name="Ranieri M.L."/>
            <person name="Degoricija L."/>
            <person name="Hoelzer K."/>
            <person name="Rodriguez-Rivera L.D."/>
            <person name="Brown S."/>
            <person name="Bolchacova E."/>
            <person name="Furtado M.R."/>
            <person name="Wiedmann M."/>
        </authorList>
    </citation>
    <scope>NUCLEOTIDE SEQUENCE [LARGE SCALE GENOMIC DNA]</scope>
    <source>
        <strain evidence="3 4">R8-2977</strain>
    </source>
</reference>
<feature type="domain" description="InvasinE Adhesion" evidence="2">
    <location>
        <begin position="1"/>
        <end position="130"/>
    </location>
</feature>
<protein>
    <submittedName>
        <fullName evidence="3">Putative outer membrane protein</fullName>
    </submittedName>
</protein>
<dbReference type="PATRIC" id="fig|913084.3.peg.2872"/>
<organism evidence="3 4">
    <name type="scientific">Salmonella enterica subsp. enterica serovar Urbana str. R8-2977</name>
    <dbReference type="NCBI Taxonomy" id="913084"/>
    <lineage>
        <taxon>Bacteria</taxon>
        <taxon>Pseudomonadati</taxon>
        <taxon>Pseudomonadota</taxon>
        <taxon>Gammaproteobacteria</taxon>
        <taxon>Enterobacterales</taxon>
        <taxon>Enterobacteriaceae</taxon>
        <taxon>Salmonella</taxon>
    </lineage>
</organism>
<dbReference type="Pfam" id="PF05689">
    <property type="entry name" value="InvE_AD"/>
    <property type="match status" value="2"/>
</dbReference>
<comment type="caution">
    <text evidence="3">The sequence shown here is derived from an EMBL/GenBank/DDBJ whole genome shotgun (WGS) entry which is preliminary data.</text>
</comment>
<accession>G5RYT7</accession>
<evidence type="ECO:0000313" key="3">
    <source>
        <dbReference type="EMBL" id="EHD01022.1"/>
    </source>
</evidence>
<dbReference type="InterPro" id="IPR008541">
    <property type="entry name" value="InvE_AD"/>
</dbReference>
<feature type="domain" description="InvasinE Adhesion" evidence="2">
    <location>
        <begin position="289"/>
        <end position="376"/>
    </location>
</feature>
<dbReference type="Pfam" id="PF05688">
    <property type="entry name" value="BIg21"/>
    <property type="match status" value="1"/>
</dbReference>
<dbReference type="AlphaFoldDB" id="G5RYT7"/>
<dbReference type="InterPro" id="IPR008542">
    <property type="entry name" value="BIg21"/>
</dbReference>
<feature type="domain" description="Bacterial Immunoglobulin-like 21" evidence="1">
    <location>
        <begin position="157"/>
        <end position="285"/>
    </location>
</feature>
<evidence type="ECO:0000259" key="1">
    <source>
        <dbReference type="Pfam" id="PF05688"/>
    </source>
</evidence>
<evidence type="ECO:0000259" key="2">
    <source>
        <dbReference type="Pfam" id="PF05689"/>
    </source>
</evidence>
<evidence type="ECO:0000313" key="4">
    <source>
        <dbReference type="Proteomes" id="UP000004776"/>
    </source>
</evidence>
<name>G5RYT7_SALET</name>
<dbReference type="EMBL" id="AFCW01001496">
    <property type="protein sequence ID" value="EHD01022.1"/>
    <property type="molecule type" value="Genomic_DNA"/>
</dbReference>
<gene>
    <name evidence="3" type="ORF">LTSEURB_3915</name>
</gene>
<proteinExistence type="predicted"/>
<dbReference type="Proteomes" id="UP000004776">
    <property type="component" value="Unassembled WGS sequence"/>
</dbReference>
<feature type="non-terminal residue" evidence="3">
    <location>
        <position position="1"/>
    </location>
</feature>
<sequence>YGHMPETFTASNGAEFMRPLLYGELSSQNHTSSYFETNETWFTVNNFNTGNYGACPINQMATQDDLQSLYRDHPKGKITTDIGLPIKKKWWAGDSLVKNQSIYWQFTDLNTGNGGTTLETPGNFYYQLCLTEPRQMKIALSTDVWNADKSAAVAKTGEAIPMTVTVTNGTGQPQAGATVMLTRDYSYSRGTVDSKYIQAGVIGEPVASKGALSGMTLTPVSPAGAAVVFNNQRGTSTKWYGVTGDDGKLRFTLNQDKSLGLRTSITATLSELAGETASVDAIFTVPTSPDTPYASYWGHMPDTVEVNGVTLRRPFLKTEMSKMPPGTWPLNNETWAANYIDYGETSIHATTSLPYLCGSLENAATLDDLKALKNTLATCTGLRLRRRRRIHMTMHRKRWLAVSIAHLTKRPIRKTVRFQVKVLLMPRAGCSRLGEARAQPVYPLWQARPTCVSLVAGVVPVAMHF</sequence>